<dbReference type="OrthoDB" id="5377312at2759"/>
<accession>A0A9P5QC72</accession>
<name>A0A9P5QC72_9AGAR</name>
<sequence>MSGRGGRGRGAGRGGFGGFNLPVGVSLADLQGKATALYPPMRPPVMTEPTEQEKRIAQLQIGFTSRLRKSEYYVAESTKSTELPRYSDKYKPSATSRPTLKRNELHAPFFPTEIFESYFNPKKKIKVRRATEKKKKLNLDEMLEDDEGNKSGEEGSDAGGSLGEPDYDTEEEYDNDYAGNYFDNGEGENFDDLGDGGGGDEGGGDYD</sequence>
<comment type="similarity">
    <text evidence="2 4">Belongs to the eukaryotic RPC7 RNA polymerase subunit family.</text>
</comment>
<feature type="compositionally biased region" description="Acidic residues" evidence="5">
    <location>
        <begin position="185"/>
        <end position="194"/>
    </location>
</feature>
<dbReference type="AlphaFoldDB" id="A0A9P5QC72"/>
<comment type="subunit">
    <text evidence="4">Component of the RNA polymerase III (Pol III) complex.</text>
</comment>
<feature type="compositionally biased region" description="Acidic residues" evidence="5">
    <location>
        <begin position="165"/>
        <end position="175"/>
    </location>
</feature>
<dbReference type="PANTHER" id="PTHR15367">
    <property type="entry name" value="DNA-DIRECTED RNA POLYMERASE III"/>
    <property type="match status" value="1"/>
</dbReference>
<dbReference type="Pfam" id="PF11705">
    <property type="entry name" value="RNA_pol_3_Rpc31"/>
    <property type="match status" value="1"/>
</dbReference>
<feature type="region of interest" description="Disordered" evidence="5">
    <location>
        <begin position="127"/>
        <end position="207"/>
    </location>
</feature>
<comment type="caution">
    <text evidence="6">The sequence shown here is derived from an EMBL/GenBank/DDBJ whole genome shotgun (WGS) entry which is preliminary data.</text>
</comment>
<proteinExistence type="inferred from homology"/>
<gene>
    <name evidence="6" type="ORF">BDP27DRAFT_1310234</name>
</gene>
<reference evidence="6" key="1">
    <citation type="submission" date="2020-11" db="EMBL/GenBank/DDBJ databases">
        <authorList>
            <consortium name="DOE Joint Genome Institute"/>
            <person name="Ahrendt S."/>
            <person name="Riley R."/>
            <person name="Andreopoulos W."/>
            <person name="Labutti K."/>
            <person name="Pangilinan J."/>
            <person name="Ruiz-Duenas F.J."/>
            <person name="Barrasa J.M."/>
            <person name="Sanchez-Garcia M."/>
            <person name="Camarero S."/>
            <person name="Miyauchi S."/>
            <person name="Serrano A."/>
            <person name="Linde D."/>
            <person name="Babiker R."/>
            <person name="Drula E."/>
            <person name="Ayuso-Fernandez I."/>
            <person name="Pacheco R."/>
            <person name="Padilla G."/>
            <person name="Ferreira P."/>
            <person name="Barriuso J."/>
            <person name="Kellner H."/>
            <person name="Castanera R."/>
            <person name="Alfaro M."/>
            <person name="Ramirez L."/>
            <person name="Pisabarro A.G."/>
            <person name="Kuo A."/>
            <person name="Tritt A."/>
            <person name="Lipzen A."/>
            <person name="He G."/>
            <person name="Yan M."/>
            <person name="Ng V."/>
            <person name="Cullen D."/>
            <person name="Martin F."/>
            <person name="Rosso M.-N."/>
            <person name="Henrissat B."/>
            <person name="Hibbett D."/>
            <person name="Martinez A.T."/>
            <person name="Grigoriev I.V."/>
        </authorList>
    </citation>
    <scope>NUCLEOTIDE SEQUENCE</scope>
    <source>
        <strain evidence="6">AH 40177</strain>
    </source>
</reference>
<keyword evidence="6" id="KW-0240">DNA-directed RNA polymerase</keyword>
<evidence type="ECO:0000313" key="7">
    <source>
        <dbReference type="Proteomes" id="UP000772434"/>
    </source>
</evidence>
<protein>
    <recommendedName>
        <fullName evidence="4">DNA-directed RNA polymerase III subunit</fullName>
    </recommendedName>
</protein>
<comment type="subcellular location">
    <subcellularLocation>
        <location evidence="1 4">Nucleus</location>
    </subcellularLocation>
</comment>
<evidence type="ECO:0000313" key="6">
    <source>
        <dbReference type="EMBL" id="KAF9078823.1"/>
    </source>
</evidence>
<evidence type="ECO:0000256" key="4">
    <source>
        <dbReference type="PIRNR" id="PIRNR000777"/>
    </source>
</evidence>
<dbReference type="PANTHER" id="PTHR15367:SF2">
    <property type="entry name" value="DNA-DIRECTED RNA POLYMERASE III SUBUNIT"/>
    <property type="match status" value="1"/>
</dbReference>
<dbReference type="EMBL" id="JADNRY010000001">
    <property type="protein sequence ID" value="KAF9078823.1"/>
    <property type="molecule type" value="Genomic_DNA"/>
</dbReference>
<feature type="region of interest" description="Disordered" evidence="5">
    <location>
        <begin position="78"/>
        <end position="99"/>
    </location>
</feature>
<organism evidence="6 7">
    <name type="scientific">Rhodocollybia butyracea</name>
    <dbReference type="NCBI Taxonomy" id="206335"/>
    <lineage>
        <taxon>Eukaryota</taxon>
        <taxon>Fungi</taxon>
        <taxon>Dikarya</taxon>
        <taxon>Basidiomycota</taxon>
        <taxon>Agaricomycotina</taxon>
        <taxon>Agaricomycetes</taxon>
        <taxon>Agaricomycetidae</taxon>
        <taxon>Agaricales</taxon>
        <taxon>Marasmiineae</taxon>
        <taxon>Omphalotaceae</taxon>
        <taxon>Rhodocollybia</taxon>
    </lineage>
</organism>
<dbReference type="GO" id="GO:0006383">
    <property type="term" value="P:transcription by RNA polymerase III"/>
    <property type="evidence" value="ECO:0007669"/>
    <property type="project" value="UniProtKB-UniRule"/>
</dbReference>
<keyword evidence="7" id="KW-1185">Reference proteome</keyword>
<evidence type="ECO:0000256" key="2">
    <source>
        <dbReference type="ARBA" id="ARBA00008352"/>
    </source>
</evidence>
<evidence type="ECO:0000256" key="3">
    <source>
        <dbReference type="ARBA" id="ARBA00023242"/>
    </source>
</evidence>
<dbReference type="InterPro" id="IPR024661">
    <property type="entry name" value="RNA_pol_III_Rpc31"/>
</dbReference>
<comment type="function">
    <text evidence="4">DNA-dependent RNA polymerase catalyzes the transcription of DNA into RNA using the four ribonucleoside triphosphates as substrates. Specific peripheric component of RNA polymerase III which synthesizes small RNAs, such as 5S rRNA and tRNAs.</text>
</comment>
<dbReference type="GO" id="GO:0005666">
    <property type="term" value="C:RNA polymerase III complex"/>
    <property type="evidence" value="ECO:0007669"/>
    <property type="project" value="UniProtKB-UniRule"/>
</dbReference>
<dbReference type="Proteomes" id="UP000772434">
    <property type="component" value="Unassembled WGS sequence"/>
</dbReference>
<keyword evidence="3 4" id="KW-0539">Nucleus</keyword>
<evidence type="ECO:0000256" key="1">
    <source>
        <dbReference type="ARBA" id="ARBA00004123"/>
    </source>
</evidence>
<feature type="compositionally biased region" description="Basic residues" evidence="5">
    <location>
        <begin position="127"/>
        <end position="136"/>
    </location>
</feature>
<dbReference type="PIRSF" id="PIRSF000777">
    <property type="entry name" value="RNA_polIII_C31"/>
    <property type="match status" value="1"/>
</dbReference>
<keyword evidence="6" id="KW-0804">Transcription</keyword>
<evidence type="ECO:0000256" key="5">
    <source>
        <dbReference type="SAM" id="MobiDB-lite"/>
    </source>
</evidence>